<dbReference type="GO" id="GO:0016829">
    <property type="term" value="F:lyase activity"/>
    <property type="evidence" value="ECO:0007669"/>
    <property type="project" value="UniProtKB-KW"/>
</dbReference>
<protein>
    <submittedName>
        <fullName evidence="1">Pectin lyase</fullName>
    </submittedName>
</protein>
<reference evidence="1 2" key="1">
    <citation type="submission" date="2020-04" db="EMBL/GenBank/DDBJ databases">
        <title>Advantages and limits of metagenomic assembly and binning of a giant virus.</title>
        <authorList>
            <person name="Schulz F."/>
            <person name="Andreani J."/>
            <person name="Francis R."/>
            <person name="Boudjemaa H."/>
            <person name="Bou Khalil J.Y."/>
            <person name="Lee J."/>
            <person name="La Scola B."/>
            <person name="Woyke T."/>
        </authorList>
    </citation>
    <scope>NUCLEOTIDE SEQUENCE [LARGE SCALE GENOMIC DNA]</scope>
    <source>
        <strain evidence="1 2">FV1/VV64</strain>
    </source>
</reference>
<keyword evidence="1" id="KW-0456">Lyase</keyword>
<accession>A0A7D3UQR4</accession>
<evidence type="ECO:0000313" key="1">
    <source>
        <dbReference type="EMBL" id="QKF94648.1"/>
    </source>
</evidence>
<dbReference type="InterPro" id="IPR011050">
    <property type="entry name" value="Pectin_lyase_fold/virulence"/>
</dbReference>
<keyword evidence="2" id="KW-1185">Reference proteome</keyword>
<dbReference type="SUPFAM" id="SSF51126">
    <property type="entry name" value="Pectin lyase-like"/>
    <property type="match status" value="2"/>
</dbReference>
<dbReference type="InterPro" id="IPR012334">
    <property type="entry name" value="Pectin_lyas_fold"/>
</dbReference>
<dbReference type="SMART" id="SM00710">
    <property type="entry name" value="PbH1"/>
    <property type="match status" value="11"/>
</dbReference>
<sequence>MKSKKHCCKCIKVKDACIEISCLPYVIEKSGKYCLKKDLTWSGVGVAILIESDDVSLDGNFHKLSIKKPGSVIVTENISSWDPNIGIKVNGPVINNLNLDDSRFKNITIKNMTIGSKVNTPNPSPLPSSPSAQSVSTAIRLIGCSHINITNVVLDKTTHGIETQNVDGLRIQDSQFIDNYGIRFQINPFFVESYGSNIFQYEDSTDLKIERCMFIGRATGDDSLISFGIFGNSDTLRNRDILIVDCDFNNSDSAIHPIQGKNIIVDRCNIYCDKNNYRQIQLGSNINLEQTVENFKITNSNIWASDGNFLIQLVLGNNALFQNLNITYFGAFSFLIGFPDPSIKFNNVVIDNINIQGDYLAGFFIFNSNNITIENSTITNTNNPIIINPIISNTDDDENLIIAPIKSDFITILNNEITGNSPIVDGSVGIYLAYTNSSVIKNNRIRSFCTAIQLESNVTDNSDPPITAGPLNNVIEGNTIVNNADTGQNPGESIIYDGNDNNNLITRFNVNPNPNIFYNNNVSCGFTITTKTKTTIEEYKLKIKL</sequence>
<name>A0A7D3UQR4_9VIRU</name>
<organism evidence="1 2">
    <name type="scientific">Fadolivirus FV1/VV64</name>
    <dbReference type="NCBI Taxonomy" id="3070911"/>
    <lineage>
        <taxon>Viruses</taxon>
        <taxon>Varidnaviria</taxon>
        <taxon>Bamfordvirae</taxon>
        <taxon>Nucleocytoviricota</taxon>
        <taxon>Megaviricetes</taxon>
        <taxon>Imitervirales</taxon>
        <taxon>Mimiviridae</taxon>
        <taxon>Klosneuvirinae</taxon>
        <taxon>Fadolivirus</taxon>
        <taxon>Fadolivirus algeromassiliense</taxon>
    </lineage>
</organism>
<dbReference type="Gene3D" id="2.160.20.10">
    <property type="entry name" value="Single-stranded right-handed beta-helix, Pectin lyase-like"/>
    <property type="match status" value="1"/>
</dbReference>
<evidence type="ECO:0000313" key="2">
    <source>
        <dbReference type="Proteomes" id="UP001162001"/>
    </source>
</evidence>
<dbReference type="InterPro" id="IPR006626">
    <property type="entry name" value="PbH1"/>
</dbReference>
<dbReference type="EMBL" id="MT418680">
    <property type="protein sequence ID" value="QKF94648.1"/>
    <property type="molecule type" value="Genomic_DNA"/>
</dbReference>
<proteinExistence type="predicted"/>
<dbReference type="Proteomes" id="UP001162001">
    <property type="component" value="Segment"/>
</dbReference>
<gene>
    <name evidence="1" type="ORF">Fadolivirus_1_1190</name>
</gene>